<feature type="transmembrane region" description="Helical" evidence="1">
    <location>
        <begin position="245"/>
        <end position="264"/>
    </location>
</feature>
<organism evidence="2 3">
    <name type="scientific">Hominifimenecus microfluidus</name>
    <dbReference type="NCBI Taxonomy" id="2885348"/>
    <lineage>
        <taxon>Bacteria</taxon>
        <taxon>Bacillati</taxon>
        <taxon>Bacillota</taxon>
        <taxon>Clostridia</taxon>
        <taxon>Lachnospirales</taxon>
        <taxon>Lachnospiraceae</taxon>
        <taxon>Hominifimenecus</taxon>
    </lineage>
</organism>
<keyword evidence="1" id="KW-0472">Membrane</keyword>
<feature type="transmembrane region" description="Helical" evidence="1">
    <location>
        <begin position="147"/>
        <end position="168"/>
    </location>
</feature>
<reference evidence="2" key="1">
    <citation type="submission" date="2021-10" db="EMBL/GenBank/DDBJ databases">
        <title>Anaerobic single-cell dispensing facilitates the cultivation of human gut bacteria.</title>
        <authorList>
            <person name="Afrizal A."/>
        </authorList>
    </citation>
    <scope>NUCLEOTIDE SEQUENCE</scope>
    <source>
        <strain evidence="2">CLA-AA-H215</strain>
    </source>
</reference>
<protein>
    <submittedName>
        <fullName evidence="2">Uncharacterized protein</fullName>
    </submittedName>
</protein>
<name>A0AAE3EB19_9FIRM</name>
<feature type="transmembrane region" description="Helical" evidence="1">
    <location>
        <begin position="284"/>
        <end position="303"/>
    </location>
</feature>
<comment type="caution">
    <text evidence="2">The sequence shown here is derived from an EMBL/GenBank/DDBJ whole genome shotgun (WGS) entry which is preliminary data.</text>
</comment>
<proteinExistence type="predicted"/>
<accession>A0AAE3EB19</accession>
<dbReference type="AlphaFoldDB" id="A0AAE3EB19"/>
<dbReference type="EMBL" id="JAJEQR010000014">
    <property type="protein sequence ID" value="MCC2230645.1"/>
    <property type="molecule type" value="Genomic_DNA"/>
</dbReference>
<feature type="transmembrane region" description="Helical" evidence="1">
    <location>
        <begin position="67"/>
        <end position="87"/>
    </location>
</feature>
<feature type="transmembrane region" description="Helical" evidence="1">
    <location>
        <begin position="107"/>
        <end position="127"/>
    </location>
</feature>
<dbReference type="Proteomes" id="UP001198182">
    <property type="component" value="Unassembled WGS sequence"/>
</dbReference>
<keyword evidence="3" id="KW-1185">Reference proteome</keyword>
<gene>
    <name evidence="2" type="ORF">LKD81_06475</name>
</gene>
<feature type="transmembrane region" description="Helical" evidence="1">
    <location>
        <begin position="20"/>
        <end position="47"/>
    </location>
</feature>
<evidence type="ECO:0000313" key="3">
    <source>
        <dbReference type="Proteomes" id="UP001198182"/>
    </source>
</evidence>
<keyword evidence="1" id="KW-0812">Transmembrane</keyword>
<dbReference type="RefSeq" id="WP_308453280.1">
    <property type="nucleotide sequence ID" value="NZ_JAJEQR010000014.1"/>
</dbReference>
<keyword evidence="1" id="KW-1133">Transmembrane helix</keyword>
<feature type="transmembrane region" description="Helical" evidence="1">
    <location>
        <begin position="315"/>
        <end position="335"/>
    </location>
</feature>
<evidence type="ECO:0000256" key="1">
    <source>
        <dbReference type="SAM" id="Phobius"/>
    </source>
</evidence>
<feature type="transmembrane region" description="Helical" evidence="1">
    <location>
        <begin position="175"/>
        <end position="196"/>
    </location>
</feature>
<feature type="transmembrane region" description="Helical" evidence="1">
    <location>
        <begin position="347"/>
        <end position="368"/>
    </location>
</feature>
<evidence type="ECO:0000313" key="2">
    <source>
        <dbReference type="EMBL" id="MCC2230645.1"/>
    </source>
</evidence>
<sequence length="723" mass="81702">MKKKNFDAGLYREGLRQLRVLGITMLAIFVLASVLVPLSDAVSLSAYPEWSPSYTVHYSSYLSQNPLILLSFPVAAPLLTLALFGFLNKRNACDFYHAIPQTRNALFFSFFAAIVTWLVILIAVPALVSEAVCLLFPKYLEIYPLSALQICTQALIASIGVAAAVLLAMSMTGTIFTNLVVALLIIFLPRVLIYVVSSSLDSALPYVASLGEPALLDSRINLITGMSLIPFGSGMADDIWSSWRSGAYTLLLGIVYLLLARFCFARRKSETAGQAAVSRHFQTVFRMTVALVICLIPLTDIFSATVVHNWSAGRIYGIVVWYIIAVIVYFLYELISTRKWKTLLRTIPGLGLLALVNVAILLSMYGFYSSESEIQPSAEEISYVKVVPYDGSSYTYYSTPLEMNVETKNYFDEKIADVEITNPDVIRMVSKRLVDTVNYYKADDQEKYTAYQGYDSIDFTTFAIQTGRKTIYRNILLSNSDYKELGKALKQIKEVQELYQNLPEYDPVNMSSMGELDADSAGRVYETLREEIKTMEFEDWYVLVAEAGSGHRYTIGSYILMTLVWYQSGKSYEIILPISEQMPKTWTCYMEELFRAADPDADTAMTAMQKPDVNVISLEINKIIDGRWINWYASDQTIGGEPAMDEVIGEDGEISYAMNRQLQTELTEAMQKAKDRLPEPGDDYYYISWNWEENGEFDGTYRYFVFQEGELPEEIESYFDKAR</sequence>